<comment type="caution">
    <text evidence="3">The sequence shown here is derived from an EMBL/GenBank/DDBJ whole genome shotgun (WGS) entry which is preliminary data.</text>
</comment>
<evidence type="ECO:0000256" key="1">
    <source>
        <dbReference type="SAM" id="MobiDB-lite"/>
    </source>
</evidence>
<dbReference type="SUPFAM" id="SSF88713">
    <property type="entry name" value="Glycoside hydrolase/deacetylase"/>
    <property type="match status" value="1"/>
</dbReference>
<organism evidence="3 4">
    <name type="scientific">Dietzia maris</name>
    <dbReference type="NCBI Taxonomy" id="37915"/>
    <lineage>
        <taxon>Bacteria</taxon>
        <taxon>Bacillati</taxon>
        <taxon>Actinomycetota</taxon>
        <taxon>Actinomycetes</taxon>
        <taxon>Mycobacteriales</taxon>
        <taxon>Dietziaceae</taxon>
        <taxon>Dietzia</taxon>
    </lineage>
</organism>
<feature type="compositionally biased region" description="Low complexity" evidence="1">
    <location>
        <begin position="57"/>
        <end position="67"/>
    </location>
</feature>
<name>A0ABT8H0C8_9ACTN</name>
<sequence length="738" mass="77216">MSITTHGGGSGRGLSPLQRASFRTVAALAFTGAITAPLVGIAAAQTGSLGSSGSGGSVPPTSSTAPTTTPPPTAQESTVELRVLVLDDGSFSAEAMAERLAAEGVEVERFPVTQSERPQITREMLADDATTTANYMGIVSVSADRPGLTPNENAVIDAFTADYGIREMVAFTSPNEAVGMTSATDGLSLDGTSPTLTSAALGDEWSYLDGPVEFDDLDAEIPESWAVPSSPAADGPGSTFRPLLTVAGGGTEGTIMGVHTQGPRERLIITVAMNRYQEQFKVLSHGMISWLTRGVSTSMYRNTFNVQIDDVFLADDEWNPQGDCTFGADCGVEPGPGDLASSRMTADDVQTARTWEDANGIELDMTFNAFGARDGDALTDALLAARDEFRWINHTWDHTNLDDLNEAQITEQIRKNLDWARDNDVQVDPSELVTGEHSGLASGPAREDNPALAAAMATTGVTWVGADSSVQPAQRRVGSALTVPRHPMNIFYNTSTEYNAADEYNWIYTTRADGGSGICEDNEAATCIDPLNPATGFATYIVPQEARHALGHALDIDPRPHYVHQSNITGDRILYPVLNTLVDDYRDLFAESTPLLNPTHAELGLEMQRRAAWAAAVDQVTATVSGSTLVVTNGGGTAVDVPVTAPDGSNLAGSAYAGATSGWITVAPGGSVTIDLGADAGFLTPTGDVSEPGVAARMLPQAQRVGVASAPADVSVVIPPVNDATRVGAMGEGPSAIG</sequence>
<evidence type="ECO:0000259" key="2">
    <source>
        <dbReference type="Pfam" id="PF12062"/>
    </source>
</evidence>
<proteinExistence type="predicted"/>
<gene>
    <name evidence="3" type="ORF">QYF62_07545</name>
</gene>
<accession>A0ABT8H0C8</accession>
<dbReference type="Pfam" id="PF12062">
    <property type="entry name" value="HSNSD-CE"/>
    <property type="match status" value="1"/>
</dbReference>
<reference evidence="3 4" key="1">
    <citation type="submission" date="2023-07" db="EMBL/GenBank/DDBJ databases">
        <title>Strategy for survival of the halotoleranting strain Dietzia MX2 from the Yakshinskoe mineral salts deposit.</title>
        <authorList>
            <person name="Kharitonova M.A."/>
            <person name="Kupriyanova-Ashina F.G."/>
            <person name="Shakirov T.R."/>
            <person name="Vafina M.S."/>
            <person name="Ilinskaya O.N."/>
        </authorList>
    </citation>
    <scope>NUCLEOTIDE SEQUENCE [LARGE SCALE GENOMIC DNA]</scope>
    <source>
        <strain evidence="3 4">MX2</strain>
    </source>
</reference>
<dbReference type="InterPro" id="IPR021930">
    <property type="entry name" value="Heparan_SO4_deacetylase_dom"/>
</dbReference>
<dbReference type="Proteomes" id="UP001172702">
    <property type="component" value="Unassembled WGS sequence"/>
</dbReference>
<feature type="domain" description="Heparan sulphate-N-deacetylase deacetylase" evidence="2">
    <location>
        <begin position="370"/>
        <end position="440"/>
    </location>
</feature>
<protein>
    <recommendedName>
        <fullName evidence="2">Heparan sulphate-N-deacetylase deacetylase domain-containing protein</fullName>
    </recommendedName>
</protein>
<dbReference type="InterPro" id="IPR011330">
    <property type="entry name" value="Glyco_hydro/deAcase_b/a-brl"/>
</dbReference>
<dbReference type="RefSeq" id="WP_159148834.1">
    <property type="nucleotide sequence ID" value="NZ_JAUHTB010000007.1"/>
</dbReference>
<keyword evidence="4" id="KW-1185">Reference proteome</keyword>
<feature type="region of interest" description="Disordered" evidence="1">
    <location>
        <begin position="48"/>
        <end position="77"/>
    </location>
</feature>
<dbReference type="EMBL" id="JAUHTB010000007">
    <property type="protein sequence ID" value="MDN4505905.1"/>
    <property type="molecule type" value="Genomic_DNA"/>
</dbReference>
<evidence type="ECO:0000313" key="4">
    <source>
        <dbReference type="Proteomes" id="UP001172702"/>
    </source>
</evidence>
<evidence type="ECO:0000313" key="3">
    <source>
        <dbReference type="EMBL" id="MDN4505905.1"/>
    </source>
</evidence>